<dbReference type="PANTHER" id="PTHR40254:SF1">
    <property type="entry name" value="BLR0577 PROTEIN"/>
    <property type="match status" value="1"/>
</dbReference>
<dbReference type="InterPro" id="IPR052189">
    <property type="entry name" value="L-asp_N-monooxygenase_NS-form"/>
</dbReference>
<dbReference type="Proteomes" id="UP000326837">
    <property type="component" value="Chromosome"/>
</dbReference>
<dbReference type="Pfam" id="PF13454">
    <property type="entry name" value="NAD_binding_9"/>
    <property type="match status" value="1"/>
</dbReference>
<evidence type="ECO:0000259" key="1">
    <source>
        <dbReference type="Pfam" id="PF13454"/>
    </source>
</evidence>
<protein>
    <recommendedName>
        <fullName evidence="1">FAD-dependent urate hydroxylase HpyO/Asp monooxygenase CreE-like FAD/NAD(P)-binding domain-containing protein</fullName>
    </recommendedName>
</protein>
<gene>
    <name evidence="2" type="ORF">PLANPX_4773</name>
</gene>
<dbReference type="AlphaFoldDB" id="A0A5K7XJD4"/>
<dbReference type="RefSeq" id="WP_152100599.1">
    <property type="nucleotide sequence ID" value="NZ_AP021861.1"/>
</dbReference>
<dbReference type="KEGG" id="lpav:PLANPX_4773"/>
<evidence type="ECO:0000313" key="3">
    <source>
        <dbReference type="Proteomes" id="UP000326837"/>
    </source>
</evidence>
<reference evidence="3" key="1">
    <citation type="submission" date="2019-10" db="EMBL/GenBank/DDBJ databases">
        <title>Lacipirellula parvula gen. nov., sp. nov., representing a lineage of planctomycetes widespread in freshwater anoxic habitats, and description of the family Lacipirellulaceae.</title>
        <authorList>
            <person name="Dedysh S.N."/>
            <person name="Kulichevskaya I.S."/>
            <person name="Beletsky A.V."/>
            <person name="Rakitin A.L."/>
            <person name="Mardanov A.V."/>
            <person name="Ivanova A.A."/>
            <person name="Saltykova V.X."/>
            <person name="Rijpstra W.I.C."/>
            <person name="Sinninghe Damste J.S."/>
            <person name="Ravin N.V."/>
        </authorList>
    </citation>
    <scope>NUCLEOTIDE SEQUENCE [LARGE SCALE GENOMIC DNA]</scope>
    <source>
        <strain evidence="3">PX69</strain>
    </source>
</reference>
<proteinExistence type="predicted"/>
<feature type="domain" description="FAD-dependent urate hydroxylase HpyO/Asp monooxygenase CreE-like FAD/NAD(P)-binding" evidence="1">
    <location>
        <begin position="9"/>
        <end position="168"/>
    </location>
</feature>
<dbReference type="InterPro" id="IPR038732">
    <property type="entry name" value="HpyO/CreE_NAD-binding"/>
</dbReference>
<dbReference type="SUPFAM" id="SSF51905">
    <property type="entry name" value="FAD/NAD(P)-binding domain"/>
    <property type="match status" value="1"/>
</dbReference>
<organism evidence="2 3">
    <name type="scientific">Lacipirellula parvula</name>
    <dbReference type="NCBI Taxonomy" id="2650471"/>
    <lineage>
        <taxon>Bacteria</taxon>
        <taxon>Pseudomonadati</taxon>
        <taxon>Planctomycetota</taxon>
        <taxon>Planctomycetia</taxon>
        <taxon>Pirellulales</taxon>
        <taxon>Lacipirellulaceae</taxon>
        <taxon>Lacipirellula</taxon>
    </lineage>
</organism>
<dbReference type="InterPro" id="IPR036188">
    <property type="entry name" value="FAD/NAD-bd_sf"/>
</dbReference>
<dbReference type="PANTHER" id="PTHR40254">
    <property type="entry name" value="BLR0577 PROTEIN"/>
    <property type="match status" value="1"/>
</dbReference>
<keyword evidence="3" id="KW-1185">Reference proteome</keyword>
<sequence length="566" mass="63143">MTAPLRLGIVGGGPSALFLYQALLDRASPQVTVEIFESGSQLGAGMPYSPKGAGPEHVTNVSGNEIPPLPQSLVDWLKEAPSELLDRFDVDRKHVHEFKVIHRLLFGEYLSQQFEILHERRGAIGTPATVHSETPITGIDYDLKSGEIVLSTAIIDRHFDVVVLCTGHHWPSQHEGATPNYFDSPYPPRKLDGLRNHSVAIRGASLTAIDAIRTLARNHGTFITDRGRTVAYQANANAPQFKMVMHSREGFLPGIRFHLEDPRLKQHDGLTPDQLESHRRNNDGFISLDFVFEADFKESFRELDPSFYKLVRALSLEKFVELMTHERDRCDPFEFFRCEYDEALSSIRDEQSIHWKEKLATASFTLSRVAKYFSAEDMLRFKKTLTPLISVVIAFTPQCSCEELLAFHAAGRLELVNVAEESRVEPNSAGGVDYYYGADAKPVRFETFIDGVGQQPLSFEQFPFASLRHAGVVSPATVRFQSLAEAAKFSASHPKEVVKVNGEPQLLLPGVAITDNFEAVNREGTANSRLYVMAVPLIAGHHPDYSSLDFCEEAAKRIVSNIYSSV</sequence>
<name>A0A5K7XJD4_9BACT</name>
<dbReference type="EMBL" id="AP021861">
    <property type="protein sequence ID" value="BBO35161.1"/>
    <property type="molecule type" value="Genomic_DNA"/>
</dbReference>
<evidence type="ECO:0000313" key="2">
    <source>
        <dbReference type="EMBL" id="BBO35161.1"/>
    </source>
</evidence>
<accession>A0A5K7XJD4</accession>